<gene>
    <name evidence="3" type="ORF">GCM10025866_02550</name>
</gene>
<sequence>MRPPSRLLLAPALVASAFLAGCSEAPQATPAASEAPAVAATPTPTPTPTPTVASAPPAVFGGDCASVFTDEEVSEALGAPFSAVDPAQVVLPQILAVEQLGGIHCSWAQVDDPSVRSWFTVLPASAGSEQELNQVSCYGPCAFGTASNGLWLAGVVYPSAAEDESSSAVAALTSAFASSAARQPAPVPPGAVPGRWAGAVDCAALSDAAGLPAALGDPQLHVDRGDYPGEAGPGAYAAAKAAGVTNCWWSSDEPATRGPLDFAVQLLPAGGWVRARIEALPGAQSISVPGADAAFVVATSSEWRDSEVLHVFAGGNWMTVQSSSTAVSLEDVLPAVPPLLSALARG</sequence>
<dbReference type="PROSITE" id="PS51257">
    <property type="entry name" value="PROKAR_LIPOPROTEIN"/>
    <property type="match status" value="1"/>
</dbReference>
<evidence type="ECO:0000313" key="3">
    <source>
        <dbReference type="EMBL" id="BDZ44346.1"/>
    </source>
</evidence>
<feature type="compositionally biased region" description="Low complexity" evidence="1">
    <location>
        <begin position="33"/>
        <end position="42"/>
    </location>
</feature>
<dbReference type="EMBL" id="AP027731">
    <property type="protein sequence ID" value="BDZ44346.1"/>
    <property type="molecule type" value="Genomic_DNA"/>
</dbReference>
<protein>
    <recommendedName>
        <fullName evidence="5">DUF3558 domain-containing protein</fullName>
    </recommendedName>
</protein>
<keyword evidence="4" id="KW-1185">Reference proteome</keyword>
<feature type="signal peptide" evidence="2">
    <location>
        <begin position="1"/>
        <end position="20"/>
    </location>
</feature>
<evidence type="ECO:0000256" key="2">
    <source>
        <dbReference type="SAM" id="SignalP"/>
    </source>
</evidence>
<evidence type="ECO:0008006" key="5">
    <source>
        <dbReference type="Google" id="ProtNLM"/>
    </source>
</evidence>
<keyword evidence="2" id="KW-0732">Signal</keyword>
<feature type="chain" id="PRO_5046214623" description="DUF3558 domain-containing protein" evidence="2">
    <location>
        <begin position="21"/>
        <end position="346"/>
    </location>
</feature>
<feature type="region of interest" description="Disordered" evidence="1">
    <location>
        <begin position="33"/>
        <end position="53"/>
    </location>
</feature>
<accession>A0ABM8G838</accession>
<evidence type="ECO:0000313" key="4">
    <source>
        <dbReference type="Proteomes" id="UP001321498"/>
    </source>
</evidence>
<dbReference type="Proteomes" id="UP001321498">
    <property type="component" value="Chromosome"/>
</dbReference>
<name>A0ABM8G838_9MICO</name>
<proteinExistence type="predicted"/>
<evidence type="ECO:0000256" key="1">
    <source>
        <dbReference type="SAM" id="MobiDB-lite"/>
    </source>
</evidence>
<reference evidence="4" key="1">
    <citation type="journal article" date="2019" name="Int. J. Syst. Evol. Microbiol.">
        <title>The Global Catalogue of Microorganisms (GCM) 10K type strain sequencing project: providing services to taxonomists for standard genome sequencing and annotation.</title>
        <authorList>
            <consortium name="The Broad Institute Genomics Platform"/>
            <consortium name="The Broad Institute Genome Sequencing Center for Infectious Disease"/>
            <person name="Wu L."/>
            <person name="Ma J."/>
        </authorList>
    </citation>
    <scope>NUCLEOTIDE SEQUENCE [LARGE SCALE GENOMIC DNA]</scope>
    <source>
        <strain evidence="4">NBRC 108725</strain>
    </source>
</reference>
<organism evidence="3 4">
    <name type="scientific">Naasia aerilata</name>
    <dbReference type="NCBI Taxonomy" id="1162966"/>
    <lineage>
        <taxon>Bacteria</taxon>
        <taxon>Bacillati</taxon>
        <taxon>Actinomycetota</taxon>
        <taxon>Actinomycetes</taxon>
        <taxon>Micrococcales</taxon>
        <taxon>Microbacteriaceae</taxon>
        <taxon>Naasia</taxon>
    </lineage>
</organism>